<dbReference type="PANTHER" id="PTHR43333:SF1">
    <property type="entry name" value="D-ISOMER SPECIFIC 2-HYDROXYACID DEHYDROGENASE NAD-BINDING DOMAIN-CONTAINING PROTEIN"/>
    <property type="match status" value="1"/>
</dbReference>
<evidence type="ECO:0000256" key="2">
    <source>
        <dbReference type="ARBA" id="ARBA00023027"/>
    </source>
</evidence>
<dbReference type="Pfam" id="PF00389">
    <property type="entry name" value="2-Hacid_dh"/>
    <property type="match status" value="1"/>
</dbReference>
<keyword evidence="1 3" id="KW-0560">Oxidoreductase</keyword>
<evidence type="ECO:0000256" key="3">
    <source>
        <dbReference type="RuleBase" id="RU003719"/>
    </source>
</evidence>
<evidence type="ECO:0000259" key="5">
    <source>
        <dbReference type="Pfam" id="PF02826"/>
    </source>
</evidence>
<dbReference type="InterPro" id="IPR006140">
    <property type="entry name" value="D-isomer_DH_NAD-bd"/>
</dbReference>
<organism evidence="6 7">
    <name type="scientific">Luteolibacter algae</name>
    <dbReference type="NCBI Taxonomy" id="454151"/>
    <lineage>
        <taxon>Bacteria</taxon>
        <taxon>Pseudomonadati</taxon>
        <taxon>Verrucomicrobiota</taxon>
        <taxon>Verrucomicrobiia</taxon>
        <taxon>Verrucomicrobiales</taxon>
        <taxon>Verrucomicrobiaceae</taxon>
        <taxon>Luteolibacter</taxon>
    </lineage>
</organism>
<evidence type="ECO:0000256" key="1">
    <source>
        <dbReference type="ARBA" id="ARBA00023002"/>
    </source>
</evidence>
<dbReference type="RefSeq" id="WP_386819773.1">
    <property type="nucleotide sequence ID" value="NZ_JBHUIT010000008.1"/>
</dbReference>
<feature type="domain" description="D-isomer specific 2-hydroxyacid dehydrogenase catalytic" evidence="4">
    <location>
        <begin position="60"/>
        <end position="323"/>
    </location>
</feature>
<comment type="caution">
    <text evidence="6">The sequence shown here is derived from an EMBL/GenBank/DDBJ whole genome shotgun (WGS) entry which is preliminary data.</text>
</comment>
<protein>
    <submittedName>
        <fullName evidence="6">D-2-hydroxyacid dehydrogenase</fullName>
    </submittedName>
</protein>
<name>A0ABW5D5Z3_9BACT</name>
<dbReference type="Gene3D" id="3.40.50.720">
    <property type="entry name" value="NAD(P)-binding Rossmann-like Domain"/>
    <property type="match status" value="2"/>
</dbReference>
<comment type="similarity">
    <text evidence="3">Belongs to the D-isomer specific 2-hydroxyacid dehydrogenase family.</text>
</comment>
<evidence type="ECO:0000313" key="7">
    <source>
        <dbReference type="Proteomes" id="UP001597375"/>
    </source>
</evidence>
<evidence type="ECO:0000313" key="6">
    <source>
        <dbReference type="EMBL" id="MFD2256498.1"/>
    </source>
</evidence>
<dbReference type="Proteomes" id="UP001597375">
    <property type="component" value="Unassembled WGS sequence"/>
</dbReference>
<dbReference type="InterPro" id="IPR036291">
    <property type="entry name" value="NAD(P)-bd_dom_sf"/>
</dbReference>
<feature type="domain" description="D-isomer specific 2-hydroxyacid dehydrogenase NAD-binding" evidence="5">
    <location>
        <begin position="115"/>
        <end position="292"/>
    </location>
</feature>
<keyword evidence="2" id="KW-0520">NAD</keyword>
<dbReference type="EMBL" id="JBHUIT010000008">
    <property type="protein sequence ID" value="MFD2256498.1"/>
    <property type="molecule type" value="Genomic_DNA"/>
</dbReference>
<gene>
    <name evidence="6" type="ORF">ACFSSA_07415</name>
</gene>
<dbReference type="SUPFAM" id="SSF51735">
    <property type="entry name" value="NAD(P)-binding Rossmann-fold domains"/>
    <property type="match status" value="1"/>
</dbReference>
<accession>A0ABW5D5Z3</accession>
<dbReference type="InterPro" id="IPR006139">
    <property type="entry name" value="D-isomer_2_OHA_DH_cat_dom"/>
</dbReference>
<dbReference type="Pfam" id="PF02826">
    <property type="entry name" value="2-Hacid_dh_C"/>
    <property type="match status" value="1"/>
</dbReference>
<reference evidence="7" key="1">
    <citation type="journal article" date="2019" name="Int. J. Syst. Evol. Microbiol.">
        <title>The Global Catalogue of Microorganisms (GCM) 10K type strain sequencing project: providing services to taxonomists for standard genome sequencing and annotation.</title>
        <authorList>
            <consortium name="The Broad Institute Genomics Platform"/>
            <consortium name="The Broad Institute Genome Sequencing Center for Infectious Disease"/>
            <person name="Wu L."/>
            <person name="Ma J."/>
        </authorList>
    </citation>
    <scope>NUCLEOTIDE SEQUENCE [LARGE SCALE GENOMIC DNA]</scope>
    <source>
        <strain evidence="7">CGMCC 4.7106</strain>
    </source>
</reference>
<dbReference type="PANTHER" id="PTHR43333">
    <property type="entry name" value="2-HACID_DH_C DOMAIN-CONTAINING PROTEIN"/>
    <property type="match status" value="1"/>
</dbReference>
<dbReference type="CDD" id="cd05300">
    <property type="entry name" value="2-Hacid_dh_1"/>
    <property type="match status" value="1"/>
</dbReference>
<dbReference type="SUPFAM" id="SSF52283">
    <property type="entry name" value="Formate/glycerate dehydrogenase catalytic domain-like"/>
    <property type="match status" value="1"/>
</dbReference>
<proteinExistence type="inferred from homology"/>
<keyword evidence="7" id="KW-1185">Reference proteome</keyword>
<sequence length="324" mass="35743">MAAHVIFSDPKLDTVALDTLKNGIGGSRLILPAKVASSVLEVGEADPAFGEAEIAFGQPLLESIYASERLRWIQVSSAGFTRYDTPEFREYARKRGLVVTNSSSVYAEACAEHVLAFMLAQSRKLPESLAKRIPNGEPEWMQLRDSCRPLRGQNVLILGFGGIAKQLLEMLAPFRMNIVAMRRHPRGDEGVKVVTSAGLECALAEADHVINILPDNGESAGFFDRKRFQQMKPGAVFYNIGRGTTVNQEELFSALKSGALAAAWLDVTTPEPLPQNHALWTLENCHITPHTAGGHRSESLTLVKHFLSNYERYSQGRELEDRVI</sequence>
<evidence type="ECO:0000259" key="4">
    <source>
        <dbReference type="Pfam" id="PF00389"/>
    </source>
</evidence>